<comment type="caution">
    <text evidence="5">The sequence shown here is derived from an EMBL/GenBank/DDBJ whole genome shotgun (WGS) entry which is preliminary data.</text>
</comment>
<dbReference type="SUPFAM" id="SSF49354">
    <property type="entry name" value="PapD-like"/>
    <property type="match status" value="1"/>
</dbReference>
<accession>A0AAN8FGI3</accession>
<evidence type="ECO:0000256" key="1">
    <source>
        <dbReference type="RuleBase" id="RU003425"/>
    </source>
</evidence>
<keyword evidence="1" id="KW-0206">Cytoskeleton</keyword>
<dbReference type="Proteomes" id="UP001331761">
    <property type="component" value="Unassembled WGS sequence"/>
</dbReference>
<keyword evidence="3" id="KW-0472">Membrane</keyword>
<dbReference type="Pfam" id="PF00635">
    <property type="entry name" value="Motile_Sperm"/>
    <property type="match status" value="1"/>
</dbReference>
<feature type="domain" description="MSP" evidence="4">
    <location>
        <begin position="254"/>
        <end position="345"/>
    </location>
</feature>
<feature type="transmembrane region" description="Helical" evidence="3">
    <location>
        <begin position="20"/>
        <end position="36"/>
    </location>
</feature>
<evidence type="ECO:0000259" key="4">
    <source>
        <dbReference type="PROSITE" id="PS50202"/>
    </source>
</evidence>
<name>A0AAN8FGI3_TRICO</name>
<evidence type="ECO:0000256" key="3">
    <source>
        <dbReference type="SAM" id="Phobius"/>
    </source>
</evidence>
<comment type="function">
    <text evidence="1">Central component in molecular interactions underlying sperm crawling. Forms an extensive filament system that extends from sperm villipoda, along the leading edge of the pseudopod.</text>
</comment>
<feature type="compositionally biased region" description="Basic and acidic residues" evidence="2">
    <location>
        <begin position="143"/>
        <end position="152"/>
    </location>
</feature>
<dbReference type="InterPro" id="IPR013783">
    <property type="entry name" value="Ig-like_fold"/>
</dbReference>
<keyword evidence="3" id="KW-0812">Transmembrane</keyword>
<dbReference type="Gene3D" id="2.60.40.10">
    <property type="entry name" value="Immunoglobulins"/>
    <property type="match status" value="1"/>
</dbReference>
<gene>
    <name evidence="5" type="ORF">GCK32_013228</name>
</gene>
<sequence>MSWRHGRVGKNVELSTREALILAAMCGFAAFNLHNADMKTVIHVFTLVPAIMFTFRIIAINNDNSTISVTAVAMFWMYYGMGLICDVLIGGNDSYAAVQLVLVGALGVTAYRGTPMADRSDSDDFRTILSGSYTLLQQTQSPKDSRAKESRRLSLKSRPESMPTARGCSIRSPMVQGTQCSTSALSTMTAHNFTDDLVENTLLTAVLSDTETALEIFPMHSSKHRSTAAWLSECRKNRFLDDVNEGMVVIDYGGLLTSPRKTIRFDSPTETKILTVTNIVGQNLTWTIKTNAVYEIRAQPTQGTLSRGETIIIKVTLNGGSIILPDTDHSNDKVFFRMCSATSEK</sequence>
<feature type="transmembrane region" description="Helical" evidence="3">
    <location>
        <begin position="42"/>
        <end position="60"/>
    </location>
</feature>
<dbReference type="EMBL" id="WIXE01018497">
    <property type="protein sequence ID" value="KAK5970858.1"/>
    <property type="molecule type" value="Genomic_DNA"/>
</dbReference>
<dbReference type="PROSITE" id="PS50202">
    <property type="entry name" value="MSP"/>
    <property type="match status" value="1"/>
</dbReference>
<evidence type="ECO:0000256" key="2">
    <source>
        <dbReference type="SAM" id="MobiDB-lite"/>
    </source>
</evidence>
<dbReference type="InterPro" id="IPR008962">
    <property type="entry name" value="PapD-like_sf"/>
</dbReference>
<keyword evidence="3" id="KW-1133">Transmembrane helix</keyword>
<feature type="transmembrane region" description="Helical" evidence="3">
    <location>
        <begin position="67"/>
        <end position="89"/>
    </location>
</feature>
<keyword evidence="1" id="KW-0963">Cytoplasm</keyword>
<organism evidence="5 6">
    <name type="scientific">Trichostrongylus colubriformis</name>
    <name type="common">Black scour worm</name>
    <dbReference type="NCBI Taxonomy" id="6319"/>
    <lineage>
        <taxon>Eukaryota</taxon>
        <taxon>Metazoa</taxon>
        <taxon>Ecdysozoa</taxon>
        <taxon>Nematoda</taxon>
        <taxon>Chromadorea</taxon>
        <taxon>Rhabditida</taxon>
        <taxon>Rhabditina</taxon>
        <taxon>Rhabditomorpha</taxon>
        <taxon>Strongyloidea</taxon>
        <taxon>Trichostrongylidae</taxon>
        <taxon>Trichostrongylus</taxon>
    </lineage>
</organism>
<evidence type="ECO:0000313" key="5">
    <source>
        <dbReference type="EMBL" id="KAK5970858.1"/>
    </source>
</evidence>
<reference evidence="5 6" key="1">
    <citation type="submission" date="2019-10" db="EMBL/GenBank/DDBJ databases">
        <title>Assembly and Annotation for the nematode Trichostrongylus colubriformis.</title>
        <authorList>
            <person name="Martin J."/>
        </authorList>
    </citation>
    <scope>NUCLEOTIDE SEQUENCE [LARGE SCALE GENOMIC DNA]</scope>
    <source>
        <strain evidence="5">G859</strain>
        <tissue evidence="5">Whole worm</tissue>
    </source>
</reference>
<dbReference type="InterPro" id="IPR000535">
    <property type="entry name" value="MSP_dom"/>
</dbReference>
<dbReference type="AlphaFoldDB" id="A0AAN8FGI3"/>
<protein>
    <recommendedName>
        <fullName evidence="1">Major sperm protein</fullName>
    </recommendedName>
</protein>
<feature type="region of interest" description="Disordered" evidence="2">
    <location>
        <begin position="140"/>
        <end position="169"/>
    </location>
</feature>
<keyword evidence="6" id="KW-1185">Reference proteome</keyword>
<proteinExistence type="predicted"/>
<feature type="transmembrane region" description="Helical" evidence="3">
    <location>
        <begin position="95"/>
        <end position="111"/>
    </location>
</feature>
<evidence type="ECO:0000313" key="6">
    <source>
        <dbReference type="Proteomes" id="UP001331761"/>
    </source>
</evidence>